<protein>
    <submittedName>
        <fullName evidence="2">Uncharacterized protein</fullName>
    </submittedName>
</protein>
<dbReference type="Proteomes" id="UP000028760">
    <property type="component" value="Unassembled WGS sequence"/>
</dbReference>
<evidence type="ECO:0000256" key="1">
    <source>
        <dbReference type="SAM" id="MobiDB-lite"/>
    </source>
</evidence>
<feature type="region of interest" description="Disordered" evidence="1">
    <location>
        <begin position="1"/>
        <end position="41"/>
    </location>
</feature>
<reference evidence="3" key="1">
    <citation type="submission" date="2013-10" db="EMBL/GenBank/DDBJ databases">
        <authorList>
            <person name="Schartl M."/>
            <person name="Warren W."/>
        </authorList>
    </citation>
    <scope>NUCLEOTIDE SEQUENCE [LARGE SCALE GENOMIC DNA]</scope>
    <source>
        <strain evidence="3">female</strain>
    </source>
</reference>
<dbReference type="EMBL" id="AYCK01018567">
    <property type="status" value="NOT_ANNOTATED_CDS"/>
    <property type="molecule type" value="Genomic_DNA"/>
</dbReference>
<evidence type="ECO:0000313" key="3">
    <source>
        <dbReference type="Proteomes" id="UP000028760"/>
    </source>
</evidence>
<accession>A0A087XNH0</accession>
<proteinExistence type="predicted"/>
<feature type="compositionally biased region" description="Pro residues" evidence="1">
    <location>
        <begin position="1"/>
        <end position="12"/>
    </location>
</feature>
<dbReference type="GeneTree" id="ENSGT00690000103139"/>
<dbReference type="Ensembl" id="ENSPFOT00000007335.1">
    <property type="protein sequence ID" value="ENSPFOP00000007323.1"/>
    <property type="gene ID" value="ENSPFOG00000007418.1"/>
</dbReference>
<organism evidence="2 3">
    <name type="scientific">Poecilia formosa</name>
    <name type="common">Amazon molly</name>
    <name type="synonym">Limia formosa</name>
    <dbReference type="NCBI Taxonomy" id="48698"/>
    <lineage>
        <taxon>Eukaryota</taxon>
        <taxon>Metazoa</taxon>
        <taxon>Chordata</taxon>
        <taxon>Craniata</taxon>
        <taxon>Vertebrata</taxon>
        <taxon>Euteleostomi</taxon>
        <taxon>Actinopterygii</taxon>
        <taxon>Neopterygii</taxon>
        <taxon>Teleostei</taxon>
        <taxon>Neoteleostei</taxon>
        <taxon>Acanthomorphata</taxon>
        <taxon>Ovalentaria</taxon>
        <taxon>Atherinomorphae</taxon>
        <taxon>Cyprinodontiformes</taxon>
        <taxon>Poeciliidae</taxon>
        <taxon>Poeciliinae</taxon>
        <taxon>Poecilia</taxon>
    </lineage>
</organism>
<name>A0A087XNH0_POEFO</name>
<sequence length="83" mass="8562">IVPQPVILPPGGVPVEAPPKVSRSSLDKVLSPPPESLSGISLDTDSRAGVVDWFVSGLGLKMPQLVLPPKDEAEGAAEVLQKG</sequence>
<dbReference type="EMBL" id="AYCK01018568">
    <property type="status" value="NOT_ANNOTATED_CDS"/>
    <property type="molecule type" value="Genomic_DNA"/>
</dbReference>
<dbReference type="OMA" id="VGWFVSG"/>
<keyword evidence="3" id="KW-1185">Reference proteome</keyword>
<reference evidence="2" key="2">
    <citation type="submission" date="2025-08" db="UniProtKB">
        <authorList>
            <consortium name="Ensembl"/>
        </authorList>
    </citation>
    <scope>IDENTIFICATION</scope>
</reference>
<reference evidence="2" key="3">
    <citation type="submission" date="2025-09" db="UniProtKB">
        <authorList>
            <consortium name="Ensembl"/>
        </authorList>
    </citation>
    <scope>IDENTIFICATION</scope>
</reference>
<evidence type="ECO:0000313" key="2">
    <source>
        <dbReference type="Ensembl" id="ENSPFOP00000007323.1"/>
    </source>
</evidence>
<dbReference type="AlphaFoldDB" id="A0A087XNH0"/>